<feature type="active site" description="Proton donor/acceptor" evidence="7">
    <location>
        <position position="184"/>
    </location>
</feature>
<dbReference type="GO" id="GO:0009264">
    <property type="term" value="P:deoxyribonucleotide catabolic process"/>
    <property type="evidence" value="ECO:0007669"/>
    <property type="project" value="UniProtKB-UniRule"/>
</dbReference>
<evidence type="ECO:0000313" key="8">
    <source>
        <dbReference type="EMBL" id="KFB07256.1"/>
    </source>
</evidence>
<comment type="subcellular location">
    <subcellularLocation>
        <location evidence="7">Cytoplasm</location>
    </subcellularLocation>
</comment>
<dbReference type="SMART" id="SM01133">
    <property type="entry name" value="DeoC"/>
    <property type="match status" value="1"/>
</dbReference>
<evidence type="ECO:0000256" key="2">
    <source>
        <dbReference type="ARBA" id="ARBA00022490"/>
    </source>
</evidence>
<comment type="catalytic activity">
    <reaction evidence="5 7">
        <text>2-deoxy-D-ribose 5-phosphate = D-glyceraldehyde 3-phosphate + acetaldehyde</text>
        <dbReference type="Rhea" id="RHEA:12821"/>
        <dbReference type="ChEBI" id="CHEBI:15343"/>
        <dbReference type="ChEBI" id="CHEBI:59776"/>
        <dbReference type="ChEBI" id="CHEBI:62877"/>
        <dbReference type="EC" id="4.1.2.4"/>
    </reaction>
</comment>
<proteinExistence type="inferred from homology"/>
<dbReference type="PANTHER" id="PTHR10889">
    <property type="entry name" value="DEOXYRIBOSE-PHOSPHATE ALDOLASE"/>
    <property type="match status" value="1"/>
</dbReference>
<dbReference type="PIRSF" id="PIRSF001357">
    <property type="entry name" value="DeoC"/>
    <property type="match status" value="1"/>
</dbReference>
<dbReference type="GO" id="GO:0006018">
    <property type="term" value="P:2-deoxyribose 1-phosphate catabolic process"/>
    <property type="evidence" value="ECO:0007669"/>
    <property type="project" value="UniProtKB-UniRule"/>
</dbReference>
<dbReference type="InterPro" id="IPR028581">
    <property type="entry name" value="DeoC_typeI"/>
</dbReference>
<protein>
    <recommendedName>
        <fullName evidence="7">Deoxyribose-phosphate aldolase</fullName>
        <shortName evidence="7">DERA</shortName>
        <ecNumber evidence="7">4.1.2.4</ecNumber>
    </recommendedName>
    <alternativeName>
        <fullName evidence="7">2-deoxy-D-ribose 5-phosphate aldolase</fullName>
    </alternativeName>
    <alternativeName>
        <fullName evidence="7">Phosphodeoxyriboaldolase</fullName>
        <shortName evidence="7">Deoxyriboaldolase</shortName>
    </alternativeName>
</protein>
<dbReference type="UniPathway" id="UPA00002">
    <property type="reaction ID" value="UER00468"/>
</dbReference>
<dbReference type="HAMAP" id="MF_00114">
    <property type="entry name" value="DeoC_type1"/>
    <property type="match status" value="1"/>
</dbReference>
<comment type="pathway">
    <text evidence="7">Carbohydrate degradation; 2-deoxy-D-ribose 1-phosphate degradation; D-glyceraldehyde 3-phosphate and acetaldehyde from 2-deoxy-alpha-D-ribose 1-phosphate: step 2/2.</text>
</comment>
<comment type="caution">
    <text evidence="8">The sequence shown here is derived from an EMBL/GenBank/DDBJ whole genome shotgun (WGS) entry which is preliminary data.</text>
</comment>
<dbReference type="Gene3D" id="3.20.20.70">
    <property type="entry name" value="Aldolase class I"/>
    <property type="match status" value="1"/>
</dbReference>
<keyword evidence="3 7" id="KW-0456">Lyase</keyword>
<evidence type="ECO:0000256" key="1">
    <source>
        <dbReference type="ARBA" id="ARBA00010936"/>
    </source>
</evidence>
<evidence type="ECO:0000256" key="7">
    <source>
        <dbReference type="HAMAP-Rule" id="MF_00114"/>
    </source>
</evidence>
<dbReference type="Proteomes" id="UP000028523">
    <property type="component" value="Unassembled WGS sequence"/>
</dbReference>
<dbReference type="PANTHER" id="PTHR10889:SF1">
    <property type="entry name" value="DEOXYRIBOSE-PHOSPHATE ALDOLASE"/>
    <property type="match status" value="1"/>
</dbReference>
<dbReference type="InterPro" id="IPR002915">
    <property type="entry name" value="DeoC/FbaB/LacD_aldolase"/>
</dbReference>
<keyword evidence="2 7" id="KW-0963">Cytoplasm</keyword>
<keyword evidence="4 7" id="KW-0704">Schiff base</keyword>
<dbReference type="EC" id="4.1.2.4" evidence="7"/>
<dbReference type="InterPro" id="IPR011343">
    <property type="entry name" value="DeoC"/>
</dbReference>
<dbReference type="GO" id="GO:0004139">
    <property type="term" value="F:deoxyribose-phosphate aldolase activity"/>
    <property type="evidence" value="ECO:0007669"/>
    <property type="project" value="UniProtKB-UniRule"/>
</dbReference>
<dbReference type="CDD" id="cd00959">
    <property type="entry name" value="DeoC"/>
    <property type="match status" value="1"/>
</dbReference>
<dbReference type="EMBL" id="AWQU01000088">
    <property type="protein sequence ID" value="KFB07256.1"/>
    <property type="molecule type" value="Genomic_DNA"/>
</dbReference>
<dbReference type="SUPFAM" id="SSF51569">
    <property type="entry name" value="Aldolase"/>
    <property type="match status" value="1"/>
</dbReference>
<reference evidence="8 9" key="1">
    <citation type="journal article" date="2014" name="PLoS ONE">
        <title>Reduction of Hydrogen Peroxide Accumulation and Toxicity by a Catalase from Mycoplasma iowae.</title>
        <authorList>
            <person name="Pritchard R.E."/>
            <person name="Prassinos A.J."/>
            <person name="Osborne J.D."/>
            <person name="Raviv Z."/>
            <person name="Balish M.F."/>
        </authorList>
    </citation>
    <scope>NUCLEOTIDE SEQUENCE [LARGE SCALE GENOMIC DNA]</scope>
    <source>
        <strain evidence="8 9">DK-CPA</strain>
    </source>
</reference>
<dbReference type="Pfam" id="PF01791">
    <property type="entry name" value="DeoC"/>
    <property type="match status" value="1"/>
</dbReference>
<gene>
    <name evidence="7 8" type="primary">deoC</name>
    <name evidence="8" type="ORF">P271_83</name>
</gene>
<dbReference type="GO" id="GO:0005737">
    <property type="term" value="C:cytoplasm"/>
    <property type="evidence" value="ECO:0007669"/>
    <property type="project" value="UniProtKB-SubCell"/>
</dbReference>
<accession>A0A084U2S0</accession>
<comment type="function">
    <text evidence="6 7">Catalyzes a reversible aldol reaction between acetaldehyde and D-glyceraldehyde 3-phosphate to generate 2-deoxy-D-ribose 5-phosphate.</text>
</comment>
<keyword evidence="9" id="KW-1185">Reference proteome</keyword>
<dbReference type="NCBIfam" id="TIGR00126">
    <property type="entry name" value="deoC"/>
    <property type="match status" value="1"/>
</dbReference>
<feature type="active site" description="Schiff-base intermediate with acetaldehyde" evidence="7">
    <location>
        <position position="155"/>
    </location>
</feature>
<evidence type="ECO:0000256" key="4">
    <source>
        <dbReference type="ARBA" id="ARBA00023270"/>
    </source>
</evidence>
<evidence type="ECO:0000256" key="6">
    <source>
        <dbReference type="ARBA" id="ARBA00056337"/>
    </source>
</evidence>
<evidence type="ECO:0000256" key="5">
    <source>
        <dbReference type="ARBA" id="ARBA00048791"/>
    </source>
</evidence>
<comment type="similarity">
    <text evidence="1 7">Belongs to the DeoC/FbaB aldolase family. DeoC type 1 subfamily.</text>
</comment>
<evidence type="ECO:0000256" key="3">
    <source>
        <dbReference type="ARBA" id="ARBA00023239"/>
    </source>
</evidence>
<dbReference type="GO" id="GO:0016052">
    <property type="term" value="P:carbohydrate catabolic process"/>
    <property type="evidence" value="ECO:0007669"/>
    <property type="project" value="TreeGrafter"/>
</dbReference>
<name>A0A084U2S0_MALIO</name>
<evidence type="ECO:0000313" key="9">
    <source>
        <dbReference type="Proteomes" id="UP000028523"/>
    </source>
</evidence>
<sequence>MKNMSEYASYIDHTCLSSDASEDKIIKLCEEAKKYGFYSVCVNPYYINLAKKILANTNVKVCAVIGFPLGQNTTSSKVFETKDAINSGANEIDMVINISKLKNKDIDYCVSEINEIKKVCGNNVLKVIVETCLLTEQEKQLACEIVLKSNAEFIKTSTGFSTGGATVEDITLFKKCLGDKKLIKAAGGIKNSDDLIKMIDAGADRIGTSRGVMLMTNKEDNLNTY</sequence>
<dbReference type="FunFam" id="3.20.20.70:FF:000044">
    <property type="entry name" value="Deoxyribose-phosphate aldolase"/>
    <property type="match status" value="1"/>
</dbReference>
<feature type="active site" description="Proton donor/acceptor" evidence="7">
    <location>
        <position position="93"/>
    </location>
</feature>
<dbReference type="InterPro" id="IPR013785">
    <property type="entry name" value="Aldolase_TIM"/>
</dbReference>
<dbReference type="AlphaFoldDB" id="A0A084U2S0"/>
<organism evidence="8 9">
    <name type="scientific">Malacoplasma iowae DK-CPA</name>
    <dbReference type="NCBI Taxonomy" id="1394179"/>
    <lineage>
        <taxon>Bacteria</taxon>
        <taxon>Bacillati</taxon>
        <taxon>Mycoplasmatota</taxon>
        <taxon>Mycoplasmoidales</taxon>
        <taxon>Mycoplasmoidaceae</taxon>
        <taxon>Malacoplasma</taxon>
    </lineage>
</organism>